<proteinExistence type="predicted"/>
<dbReference type="EMBL" id="AMCK01000100">
    <property type="protein sequence ID" value="EKB43282.1"/>
    <property type="molecule type" value="Genomic_DNA"/>
</dbReference>
<dbReference type="AlphaFoldDB" id="K1KTV1"/>
<evidence type="ECO:0000313" key="2">
    <source>
        <dbReference type="Proteomes" id="UP000004738"/>
    </source>
</evidence>
<evidence type="ECO:0000313" key="1">
    <source>
        <dbReference type="EMBL" id="EKB43282.1"/>
    </source>
</evidence>
<gene>
    <name evidence="1" type="ORF">B857_03959</name>
</gene>
<dbReference type="Proteomes" id="UP000004738">
    <property type="component" value="Unassembled WGS sequence"/>
</dbReference>
<sequence>MDTWAGRQATMEVSMVAMVLGRETRMGKLSWILQWHMISS</sequence>
<protein>
    <submittedName>
        <fullName evidence="1">Uncharacterized protein</fullName>
    </submittedName>
</protein>
<organism evidence="1 2">
    <name type="scientific">Solibacillus isronensis B3W22</name>
    <dbReference type="NCBI Taxonomy" id="1224748"/>
    <lineage>
        <taxon>Bacteria</taxon>
        <taxon>Bacillati</taxon>
        <taxon>Bacillota</taxon>
        <taxon>Bacilli</taxon>
        <taxon>Bacillales</taxon>
        <taxon>Caryophanaceae</taxon>
        <taxon>Solibacillus</taxon>
    </lineage>
</organism>
<reference evidence="1 2" key="1">
    <citation type="journal article" date="2012" name="J. Bacteriol.">
        <title>Draft Genome Sequence of Bacillus isronensis Strain B3W22, Isolated from the Upper Atmosphere.</title>
        <authorList>
            <person name="Shivaji S."/>
            <person name="Ara S."/>
            <person name="Singh S.K."/>
            <person name="Bandi S."/>
            <person name="Singh A."/>
            <person name="Pinnaka A.K."/>
        </authorList>
    </citation>
    <scope>NUCLEOTIDE SEQUENCE [LARGE SCALE GENOMIC DNA]</scope>
    <source>
        <strain evidence="1 2">B3W22</strain>
    </source>
</reference>
<name>K1KTV1_9BACL</name>
<accession>K1KTV1</accession>
<comment type="caution">
    <text evidence="1">The sequence shown here is derived from an EMBL/GenBank/DDBJ whole genome shotgun (WGS) entry which is preliminary data.</text>
</comment>
<keyword evidence="2" id="KW-1185">Reference proteome</keyword>